<dbReference type="InParanoid" id="A0A3N4L9X3"/>
<dbReference type="STRING" id="1051890.A0A3N4L9X3"/>
<reference evidence="1 2" key="1">
    <citation type="journal article" date="2018" name="Nat. Ecol. Evol.">
        <title>Pezizomycetes genomes reveal the molecular basis of ectomycorrhizal truffle lifestyle.</title>
        <authorList>
            <person name="Murat C."/>
            <person name="Payen T."/>
            <person name="Noel B."/>
            <person name="Kuo A."/>
            <person name="Morin E."/>
            <person name="Chen J."/>
            <person name="Kohler A."/>
            <person name="Krizsan K."/>
            <person name="Balestrini R."/>
            <person name="Da Silva C."/>
            <person name="Montanini B."/>
            <person name="Hainaut M."/>
            <person name="Levati E."/>
            <person name="Barry K.W."/>
            <person name="Belfiori B."/>
            <person name="Cichocki N."/>
            <person name="Clum A."/>
            <person name="Dockter R.B."/>
            <person name="Fauchery L."/>
            <person name="Guy J."/>
            <person name="Iotti M."/>
            <person name="Le Tacon F."/>
            <person name="Lindquist E.A."/>
            <person name="Lipzen A."/>
            <person name="Malagnac F."/>
            <person name="Mello A."/>
            <person name="Molinier V."/>
            <person name="Miyauchi S."/>
            <person name="Poulain J."/>
            <person name="Riccioni C."/>
            <person name="Rubini A."/>
            <person name="Sitrit Y."/>
            <person name="Splivallo R."/>
            <person name="Traeger S."/>
            <person name="Wang M."/>
            <person name="Zifcakova L."/>
            <person name="Wipf D."/>
            <person name="Zambonelli A."/>
            <person name="Paolocci F."/>
            <person name="Nowrousian M."/>
            <person name="Ottonello S."/>
            <person name="Baldrian P."/>
            <person name="Spatafora J.W."/>
            <person name="Henrissat B."/>
            <person name="Nagy L.G."/>
            <person name="Aury J.M."/>
            <person name="Wincker P."/>
            <person name="Grigoriev I.V."/>
            <person name="Bonfante P."/>
            <person name="Martin F.M."/>
        </authorList>
    </citation>
    <scope>NUCLEOTIDE SEQUENCE [LARGE SCALE GENOMIC DNA]</scope>
    <source>
        <strain evidence="1 2">ATCC MYA-4762</strain>
    </source>
</reference>
<dbReference type="EMBL" id="ML121586">
    <property type="protein sequence ID" value="RPB19653.1"/>
    <property type="molecule type" value="Genomic_DNA"/>
</dbReference>
<gene>
    <name evidence="1" type="ORF">L211DRAFT_853037</name>
</gene>
<proteinExistence type="predicted"/>
<keyword evidence="2" id="KW-1185">Reference proteome</keyword>
<dbReference type="Proteomes" id="UP000267821">
    <property type="component" value="Unassembled WGS sequence"/>
</dbReference>
<evidence type="ECO:0000313" key="2">
    <source>
        <dbReference type="Proteomes" id="UP000267821"/>
    </source>
</evidence>
<name>A0A3N4L9X3_9PEZI</name>
<sequence>MGPQGQVQYNRDIICRNVWILYDDIAKKARNSHQSMWDMVQRARDTYHAANRRRARIAARSAQAPAPAVSVPAPVIPVPAPVIPIPAPVIPVLAPVIPVPAPVVPIPAPVIPVPAPIVPVPLPVVPVPPLVVPVPPPVIPVPPPVIPVPPPVVPVPAPVIPVPAPVIPVLAPVIPVPPPVVPVPAAPVVPAGPAAPAGPLQAPAVLLQAPAVPLHIPAIPLQAPAIPLPAVPLLVILVPPGMQQVPIVIPPLSLPGSAGGVAGGPLAAHTCHRVVPHRWPMSTGGLPTSVRIHIIISENYMRDVACGRWFFTTRTASGTVRILAHTMAELVLHSELFLPWELEVVRQIIHFYVLGRLDRWSFLPLGMASNQQLTRHITADYSGGNMLDIQAEVAPPGLVPVAITELGGAGHG</sequence>
<accession>A0A3N4L9X3</accession>
<evidence type="ECO:0000313" key="1">
    <source>
        <dbReference type="EMBL" id="RPB19653.1"/>
    </source>
</evidence>
<dbReference type="AlphaFoldDB" id="A0A3N4L9X3"/>
<organism evidence="1 2">
    <name type="scientific">Terfezia boudieri ATCC MYA-4762</name>
    <dbReference type="NCBI Taxonomy" id="1051890"/>
    <lineage>
        <taxon>Eukaryota</taxon>
        <taxon>Fungi</taxon>
        <taxon>Dikarya</taxon>
        <taxon>Ascomycota</taxon>
        <taxon>Pezizomycotina</taxon>
        <taxon>Pezizomycetes</taxon>
        <taxon>Pezizales</taxon>
        <taxon>Pezizaceae</taxon>
        <taxon>Terfezia</taxon>
    </lineage>
</organism>
<protein>
    <submittedName>
        <fullName evidence="1">Uncharacterized protein</fullName>
    </submittedName>
</protein>